<sequence length="66" mass="7364">MTAAEPLLDAHQVAQLLGCTPSKVRALRRTPASGLAAIDISNGRGRPTWRWRPSTIQTFLRNRRQP</sequence>
<evidence type="ECO:0000313" key="1">
    <source>
        <dbReference type="EMBL" id="RRD03195.1"/>
    </source>
</evidence>
<gene>
    <name evidence="1" type="ORF">EII34_14910</name>
</gene>
<organism evidence="1 2">
    <name type="scientific">Arachnia propionica</name>
    <dbReference type="NCBI Taxonomy" id="1750"/>
    <lineage>
        <taxon>Bacteria</taxon>
        <taxon>Bacillati</taxon>
        <taxon>Actinomycetota</taxon>
        <taxon>Actinomycetes</taxon>
        <taxon>Propionibacteriales</taxon>
        <taxon>Propionibacteriaceae</taxon>
        <taxon>Arachnia</taxon>
    </lineage>
</organism>
<evidence type="ECO:0000313" key="2">
    <source>
        <dbReference type="Proteomes" id="UP000280819"/>
    </source>
</evidence>
<keyword evidence="1" id="KW-0238">DNA-binding</keyword>
<comment type="caution">
    <text evidence="1">The sequence shown here is derived from an EMBL/GenBank/DDBJ whole genome shotgun (WGS) entry which is preliminary data.</text>
</comment>
<reference evidence="1 2" key="1">
    <citation type="submission" date="2018-11" db="EMBL/GenBank/DDBJ databases">
        <title>Genomes From Bacteria Associated with the Canine Oral Cavity: a Test Case for Automated Genome-Based Taxonomic Assignment.</title>
        <authorList>
            <person name="Coil D.A."/>
            <person name="Jospin G."/>
            <person name="Darling A.E."/>
            <person name="Wallis C."/>
            <person name="Davis I.J."/>
            <person name="Harris S."/>
            <person name="Eisen J.A."/>
            <person name="Holcombe L.J."/>
            <person name="O'Flynn C."/>
        </authorList>
    </citation>
    <scope>NUCLEOTIDE SEQUENCE [LARGE SCALE GENOMIC DNA]</scope>
    <source>
        <strain evidence="1 2">OH887_COT-365</strain>
    </source>
</reference>
<dbReference type="Proteomes" id="UP000280819">
    <property type="component" value="Unassembled WGS sequence"/>
</dbReference>
<dbReference type="RefSeq" id="WP_124845963.1">
    <property type="nucleotide sequence ID" value="NZ_RQZG01000025.1"/>
</dbReference>
<dbReference type="EMBL" id="RQZG01000025">
    <property type="protein sequence ID" value="RRD03195.1"/>
    <property type="molecule type" value="Genomic_DNA"/>
</dbReference>
<dbReference type="AlphaFoldDB" id="A0A3P1T1P7"/>
<protein>
    <submittedName>
        <fullName evidence="1">DNA-binding protein</fullName>
    </submittedName>
</protein>
<dbReference type="GO" id="GO:0003677">
    <property type="term" value="F:DNA binding"/>
    <property type="evidence" value="ECO:0007669"/>
    <property type="project" value="UniProtKB-KW"/>
</dbReference>
<name>A0A3P1T1P7_9ACTN</name>
<proteinExistence type="predicted"/>
<accession>A0A3P1T1P7</accession>